<dbReference type="Proteomes" id="UP000184608">
    <property type="component" value="Unassembled WGS sequence"/>
</dbReference>
<reference evidence="2 3" key="1">
    <citation type="submission" date="2016-11" db="EMBL/GenBank/DDBJ databases">
        <authorList>
            <person name="Jaros S."/>
            <person name="Januszkiewicz K."/>
            <person name="Wedrychowicz H."/>
        </authorList>
    </citation>
    <scope>NUCLEOTIDE SEQUENCE [LARGE SCALE GENOMIC DNA]</scope>
    <source>
        <strain evidence="2 3">CECT 7868</strain>
    </source>
</reference>
<dbReference type="Pfam" id="PF06092">
    <property type="entry name" value="DUF943"/>
    <property type="match status" value="1"/>
</dbReference>
<dbReference type="RefSeq" id="WP_084193452.1">
    <property type="nucleotide sequence ID" value="NZ_FQXZ01000039.1"/>
</dbReference>
<dbReference type="EMBL" id="FQXZ01000039">
    <property type="protein sequence ID" value="SHI39322.1"/>
    <property type="molecule type" value="Genomic_DNA"/>
</dbReference>
<evidence type="ECO:0000313" key="2">
    <source>
        <dbReference type="EMBL" id="SHI39322.1"/>
    </source>
</evidence>
<keyword evidence="3" id="KW-1185">Reference proteome</keyword>
<evidence type="ECO:0000256" key="1">
    <source>
        <dbReference type="SAM" id="Phobius"/>
    </source>
</evidence>
<keyword evidence="1" id="KW-0812">Transmembrane</keyword>
<proteinExistence type="predicted"/>
<sequence length="139" mass="16244">MKINSMNQQYYLLLAVFICGLIYTSYLWLRPVEIIDIHQDENWSDVIVNNFPVTKSEKISWWNKNKTFLHSKYSVPAPDKNGYFHVTFWDIGSGYKADTGTDQDSDLLCFDDMKTNANCIEKNKVFEVLRGRNGGLQYR</sequence>
<accession>A0A1M6AS76</accession>
<protein>
    <submittedName>
        <fullName evidence="2">Uncharacterized protein</fullName>
    </submittedName>
</protein>
<dbReference type="InterPro" id="IPR010351">
    <property type="entry name" value="DUF943"/>
</dbReference>
<name>A0A1M6AS76_9VIBR</name>
<feature type="transmembrane region" description="Helical" evidence="1">
    <location>
        <begin position="12"/>
        <end position="29"/>
    </location>
</feature>
<keyword evidence="1" id="KW-1133">Transmembrane helix</keyword>
<gene>
    <name evidence="2" type="ORF">VA7868_03653</name>
</gene>
<dbReference type="STRING" id="1216006.VA7868_03653"/>
<dbReference type="OrthoDB" id="6521020at2"/>
<evidence type="ECO:0000313" key="3">
    <source>
        <dbReference type="Proteomes" id="UP000184608"/>
    </source>
</evidence>
<keyword evidence="1" id="KW-0472">Membrane</keyword>
<dbReference type="AlphaFoldDB" id="A0A1M6AS76"/>
<organism evidence="2 3">
    <name type="scientific">Vibrio aerogenes CECT 7868</name>
    <dbReference type="NCBI Taxonomy" id="1216006"/>
    <lineage>
        <taxon>Bacteria</taxon>
        <taxon>Pseudomonadati</taxon>
        <taxon>Pseudomonadota</taxon>
        <taxon>Gammaproteobacteria</taxon>
        <taxon>Vibrionales</taxon>
        <taxon>Vibrionaceae</taxon>
        <taxon>Vibrio</taxon>
    </lineage>
</organism>